<dbReference type="Proteomes" id="UP001189429">
    <property type="component" value="Unassembled WGS sequence"/>
</dbReference>
<dbReference type="SUPFAM" id="SSF47473">
    <property type="entry name" value="EF-hand"/>
    <property type="match status" value="2"/>
</dbReference>
<dbReference type="InterPro" id="IPR050145">
    <property type="entry name" value="Centrin_CML-like"/>
</dbReference>
<keyword evidence="4" id="KW-0472">Membrane</keyword>
<comment type="similarity">
    <text evidence="1">Belongs to the centrin family.</text>
</comment>
<keyword evidence="3" id="KW-0106">Calcium</keyword>
<dbReference type="InterPro" id="IPR018247">
    <property type="entry name" value="EF_Hand_1_Ca_BS"/>
</dbReference>
<keyword evidence="7" id="KW-1185">Reference proteome</keyword>
<accession>A0ABN9V1H0</accession>
<dbReference type="Gene3D" id="1.10.238.10">
    <property type="entry name" value="EF-hand"/>
    <property type="match status" value="4"/>
</dbReference>
<dbReference type="EMBL" id="CAUYUJ010016453">
    <property type="protein sequence ID" value="CAK0865463.1"/>
    <property type="molecule type" value="Genomic_DNA"/>
</dbReference>
<dbReference type="InterPro" id="IPR000629">
    <property type="entry name" value="RNA-helicase_DEAD-box_CS"/>
</dbReference>
<feature type="domain" description="EF-hand" evidence="5">
    <location>
        <begin position="453"/>
        <end position="488"/>
    </location>
</feature>
<dbReference type="SMART" id="SM00054">
    <property type="entry name" value="EFh"/>
    <property type="match status" value="7"/>
</dbReference>
<evidence type="ECO:0000256" key="1">
    <source>
        <dbReference type="ARBA" id="ARBA00005253"/>
    </source>
</evidence>
<dbReference type="PANTHER" id="PTHR23050">
    <property type="entry name" value="CALCIUM BINDING PROTEIN"/>
    <property type="match status" value="1"/>
</dbReference>
<proteinExistence type="inferred from homology"/>
<dbReference type="CDD" id="cd00051">
    <property type="entry name" value="EFh"/>
    <property type="match status" value="4"/>
</dbReference>
<dbReference type="InterPro" id="IPR011992">
    <property type="entry name" value="EF-hand-dom_pair"/>
</dbReference>
<feature type="domain" description="EF-hand" evidence="5">
    <location>
        <begin position="324"/>
        <end position="359"/>
    </location>
</feature>
<feature type="transmembrane region" description="Helical" evidence="4">
    <location>
        <begin position="27"/>
        <end position="50"/>
    </location>
</feature>
<feature type="domain" description="EF-hand" evidence="5">
    <location>
        <begin position="489"/>
        <end position="524"/>
    </location>
</feature>
<feature type="domain" description="EF-hand" evidence="5">
    <location>
        <begin position="562"/>
        <end position="597"/>
    </location>
</feature>
<comment type="caution">
    <text evidence="6">The sequence shown here is derived from an EMBL/GenBank/DDBJ whole genome shotgun (WGS) entry which is preliminary data.</text>
</comment>
<dbReference type="PROSITE" id="PS50222">
    <property type="entry name" value="EF_HAND_2"/>
    <property type="match status" value="7"/>
</dbReference>
<protein>
    <recommendedName>
        <fullName evidence="5">EF-hand domain-containing protein</fullName>
    </recommendedName>
</protein>
<evidence type="ECO:0000256" key="2">
    <source>
        <dbReference type="ARBA" id="ARBA00022737"/>
    </source>
</evidence>
<keyword evidence="4" id="KW-1133">Transmembrane helix</keyword>
<dbReference type="PROSITE" id="PS00018">
    <property type="entry name" value="EF_HAND_1"/>
    <property type="match status" value="5"/>
</dbReference>
<evidence type="ECO:0000313" key="7">
    <source>
        <dbReference type="Proteomes" id="UP001189429"/>
    </source>
</evidence>
<feature type="domain" description="EF-hand" evidence="5">
    <location>
        <begin position="526"/>
        <end position="561"/>
    </location>
</feature>
<gene>
    <name evidence="6" type="ORF">PCOR1329_LOCUS52973</name>
</gene>
<evidence type="ECO:0000256" key="4">
    <source>
        <dbReference type="SAM" id="Phobius"/>
    </source>
</evidence>
<organism evidence="6 7">
    <name type="scientific">Prorocentrum cordatum</name>
    <dbReference type="NCBI Taxonomy" id="2364126"/>
    <lineage>
        <taxon>Eukaryota</taxon>
        <taxon>Sar</taxon>
        <taxon>Alveolata</taxon>
        <taxon>Dinophyceae</taxon>
        <taxon>Prorocentrales</taxon>
        <taxon>Prorocentraceae</taxon>
        <taxon>Prorocentrum</taxon>
    </lineage>
</organism>
<evidence type="ECO:0000313" key="6">
    <source>
        <dbReference type="EMBL" id="CAK0865463.1"/>
    </source>
</evidence>
<keyword evidence="4" id="KW-0812">Transmembrane</keyword>
<dbReference type="Pfam" id="PF13499">
    <property type="entry name" value="EF-hand_7"/>
    <property type="match status" value="4"/>
</dbReference>
<name>A0ABN9V1H0_9DINO</name>
<feature type="domain" description="EF-hand" evidence="5">
    <location>
        <begin position="397"/>
        <end position="432"/>
    </location>
</feature>
<evidence type="ECO:0000259" key="5">
    <source>
        <dbReference type="PROSITE" id="PS50222"/>
    </source>
</evidence>
<sequence length="597" mass="67460">MAFEDGYQLPADAESRRCFRYPRLGNVLFTVFVATTSAVIAAVTTVNVMLKHADKRGVLTRRADARGLSQYIDTDEEQKAGIAQGPVVMKYTGCSNWPDILISSTNIDSADVKQLVLKCSELCSMEDECESYNIAIPTSTTIIQEEDYYSPEVILHYNMSFEHLDGKCTAKGRAPKHNCLIFKWGCQYEENGCFDLLVGNRLDLGLEVDRLDLGLEVDRISGNASRQEYADVEGWRDKKTEVEKARPAYRETTDLVAAPEYLHSGQTNGLGETEGCGSNEYQAELTLSGIQKVRKADQQRADTDESGAQAGPQLKAGVDYKIKEQKQEIKEAFDLFDTDGSGEIDSKELKVAMRALGFEPKKEEIQKMISDVDDDGSGTIGYEEFLKMMTHKILNRDPKDEILKAFRLFDDDETGKISFKNLKRVAKELGERMTDEELQEMIDEADRDGDGEEQKQEIKEAFDLFDTDGSGEIDSKELKVAMRALGFEPKKEEIQKMISDVDDDGSGTIGYEEFLKMMTHKILNRDPKDEILKAFRLFDDDETGKISFKNLKRVAKELGERMTDEELQEMIDEADRDGDGEVNEEEFLRIMKKTNLF</sequence>
<feature type="domain" description="EF-hand" evidence="5">
    <location>
        <begin position="360"/>
        <end position="395"/>
    </location>
</feature>
<keyword evidence="2" id="KW-0677">Repeat</keyword>
<dbReference type="InterPro" id="IPR002048">
    <property type="entry name" value="EF_hand_dom"/>
</dbReference>
<reference evidence="6" key="1">
    <citation type="submission" date="2023-10" db="EMBL/GenBank/DDBJ databases">
        <authorList>
            <person name="Chen Y."/>
            <person name="Shah S."/>
            <person name="Dougan E. K."/>
            <person name="Thang M."/>
            <person name="Chan C."/>
        </authorList>
    </citation>
    <scope>NUCLEOTIDE SEQUENCE [LARGE SCALE GENOMIC DNA]</scope>
</reference>
<dbReference type="PROSITE" id="PS00039">
    <property type="entry name" value="DEAD_ATP_HELICASE"/>
    <property type="match status" value="1"/>
</dbReference>
<evidence type="ECO:0000256" key="3">
    <source>
        <dbReference type="ARBA" id="ARBA00022837"/>
    </source>
</evidence>